<dbReference type="Proteomes" id="UP001060085">
    <property type="component" value="Linkage Group LG04"/>
</dbReference>
<dbReference type="EMBL" id="CM044704">
    <property type="protein sequence ID" value="KAI5669548.1"/>
    <property type="molecule type" value="Genomic_DNA"/>
</dbReference>
<keyword evidence="2" id="KW-1185">Reference proteome</keyword>
<reference evidence="2" key="1">
    <citation type="journal article" date="2023" name="Nat. Plants">
        <title>Single-cell RNA sequencing provides a high-resolution roadmap for understanding the multicellular compartmentation of specialized metabolism.</title>
        <authorList>
            <person name="Sun S."/>
            <person name="Shen X."/>
            <person name="Li Y."/>
            <person name="Li Y."/>
            <person name="Wang S."/>
            <person name="Li R."/>
            <person name="Zhang H."/>
            <person name="Shen G."/>
            <person name="Guo B."/>
            <person name="Wei J."/>
            <person name="Xu J."/>
            <person name="St-Pierre B."/>
            <person name="Chen S."/>
            <person name="Sun C."/>
        </authorList>
    </citation>
    <scope>NUCLEOTIDE SEQUENCE [LARGE SCALE GENOMIC DNA]</scope>
</reference>
<evidence type="ECO:0000313" key="2">
    <source>
        <dbReference type="Proteomes" id="UP001060085"/>
    </source>
</evidence>
<accession>A0ACC0BAI7</accession>
<proteinExistence type="predicted"/>
<sequence>MGVRLFCNRALVWYLASIDYEMPELSSDDLVMGFGLCPWSPTVTLHVILNLGVEAAVMCLDSLKLLSCARNPLVVLRRTQIPYSAAIDLVAGLGISHHRCSAPPQSRAVHPPAEPTCGVITDRSQGGRRRLSFVIDLGFYSFAVYFINL</sequence>
<comment type="caution">
    <text evidence="1">The sequence shown here is derived from an EMBL/GenBank/DDBJ whole genome shotgun (WGS) entry which is preliminary data.</text>
</comment>
<organism evidence="1 2">
    <name type="scientific">Catharanthus roseus</name>
    <name type="common">Madagascar periwinkle</name>
    <name type="synonym">Vinca rosea</name>
    <dbReference type="NCBI Taxonomy" id="4058"/>
    <lineage>
        <taxon>Eukaryota</taxon>
        <taxon>Viridiplantae</taxon>
        <taxon>Streptophyta</taxon>
        <taxon>Embryophyta</taxon>
        <taxon>Tracheophyta</taxon>
        <taxon>Spermatophyta</taxon>
        <taxon>Magnoliopsida</taxon>
        <taxon>eudicotyledons</taxon>
        <taxon>Gunneridae</taxon>
        <taxon>Pentapetalae</taxon>
        <taxon>asterids</taxon>
        <taxon>lamiids</taxon>
        <taxon>Gentianales</taxon>
        <taxon>Apocynaceae</taxon>
        <taxon>Rauvolfioideae</taxon>
        <taxon>Vinceae</taxon>
        <taxon>Catharanthinae</taxon>
        <taxon>Catharanthus</taxon>
    </lineage>
</organism>
<gene>
    <name evidence="1" type="ORF">M9H77_19401</name>
</gene>
<name>A0ACC0BAI7_CATRO</name>
<evidence type="ECO:0000313" key="1">
    <source>
        <dbReference type="EMBL" id="KAI5669548.1"/>
    </source>
</evidence>
<protein>
    <submittedName>
        <fullName evidence="1">Uncharacterized protein</fullName>
    </submittedName>
</protein>